<dbReference type="Pfam" id="PF01596">
    <property type="entry name" value="Methyltransf_3"/>
    <property type="match status" value="1"/>
</dbReference>
<dbReference type="EMBL" id="MZGV01000011">
    <property type="protein sequence ID" value="OPJ63092.1"/>
    <property type="molecule type" value="Genomic_DNA"/>
</dbReference>
<dbReference type="GO" id="GO:0008757">
    <property type="term" value="F:S-adenosylmethionine-dependent methyltransferase activity"/>
    <property type="evidence" value="ECO:0007669"/>
    <property type="project" value="TreeGrafter"/>
</dbReference>
<dbReference type="AlphaFoldDB" id="A0A1V4ISV4"/>
<dbReference type="PROSITE" id="PS51682">
    <property type="entry name" value="SAM_OMT_I"/>
    <property type="match status" value="1"/>
</dbReference>
<keyword evidence="2 4" id="KW-0808">Transferase</keyword>
<gene>
    <name evidence="4" type="ORF">CLORY_14580</name>
</gene>
<dbReference type="Proteomes" id="UP000190080">
    <property type="component" value="Unassembled WGS sequence"/>
</dbReference>
<dbReference type="Gene3D" id="3.40.50.150">
    <property type="entry name" value="Vaccinia Virus protein VP39"/>
    <property type="match status" value="1"/>
</dbReference>
<proteinExistence type="predicted"/>
<evidence type="ECO:0000313" key="4">
    <source>
        <dbReference type="EMBL" id="OPJ63092.1"/>
    </source>
</evidence>
<dbReference type="SUPFAM" id="SSF53335">
    <property type="entry name" value="S-adenosyl-L-methionine-dependent methyltransferases"/>
    <property type="match status" value="1"/>
</dbReference>
<dbReference type="PANTHER" id="PTHR10509">
    <property type="entry name" value="O-METHYLTRANSFERASE-RELATED"/>
    <property type="match status" value="1"/>
</dbReference>
<sequence>MDFEVIGSYIKGLYEEKEKLNRQKFIRKTKLKDFIPVVDDDVARMLKLLVAITKPKNILEIGTSIGFSAASMAETIKDYGGKITTIEYDEKVAAQAKQNFINTGVAECIEIKIGDAREIVPELDVEYDLIFQDVDKNLYPALFKDCLRILRKGGILVAEDTLFPVLDLDPKWHSLIPPIKEFNDMVINCKQLDSTIVPIGDGFTIAFKR</sequence>
<dbReference type="GO" id="GO:0008171">
    <property type="term" value="F:O-methyltransferase activity"/>
    <property type="evidence" value="ECO:0007669"/>
    <property type="project" value="InterPro"/>
</dbReference>
<reference evidence="4 5" key="1">
    <citation type="submission" date="2017-03" db="EMBL/GenBank/DDBJ databases">
        <title>Genome sequence of Clostridium oryzae DSM 28571.</title>
        <authorList>
            <person name="Poehlein A."/>
            <person name="Daniel R."/>
        </authorList>
    </citation>
    <scope>NUCLEOTIDE SEQUENCE [LARGE SCALE GENOMIC DNA]</scope>
    <source>
        <strain evidence="4 5">DSM 28571</strain>
    </source>
</reference>
<dbReference type="PANTHER" id="PTHR10509:SF14">
    <property type="entry name" value="CAFFEOYL-COA O-METHYLTRANSFERASE 3-RELATED"/>
    <property type="match status" value="1"/>
</dbReference>
<dbReference type="InterPro" id="IPR002935">
    <property type="entry name" value="SAM_O-MeTrfase"/>
</dbReference>
<comment type="caution">
    <text evidence="4">The sequence shown here is derived from an EMBL/GenBank/DDBJ whole genome shotgun (WGS) entry which is preliminary data.</text>
</comment>
<evidence type="ECO:0000256" key="2">
    <source>
        <dbReference type="ARBA" id="ARBA00022679"/>
    </source>
</evidence>
<organism evidence="4 5">
    <name type="scientific">Clostridium oryzae</name>
    <dbReference type="NCBI Taxonomy" id="1450648"/>
    <lineage>
        <taxon>Bacteria</taxon>
        <taxon>Bacillati</taxon>
        <taxon>Bacillota</taxon>
        <taxon>Clostridia</taxon>
        <taxon>Eubacteriales</taxon>
        <taxon>Clostridiaceae</taxon>
        <taxon>Clostridium</taxon>
    </lineage>
</organism>
<keyword evidence="3" id="KW-0949">S-adenosyl-L-methionine</keyword>
<dbReference type="GO" id="GO:0032259">
    <property type="term" value="P:methylation"/>
    <property type="evidence" value="ECO:0007669"/>
    <property type="project" value="UniProtKB-KW"/>
</dbReference>
<dbReference type="CDD" id="cd02440">
    <property type="entry name" value="AdoMet_MTases"/>
    <property type="match status" value="1"/>
</dbReference>
<dbReference type="InterPro" id="IPR050362">
    <property type="entry name" value="Cation-dep_OMT"/>
</dbReference>
<keyword evidence="5" id="KW-1185">Reference proteome</keyword>
<name>A0A1V4ISV4_9CLOT</name>
<dbReference type="EC" id="2.1.1.-" evidence="4"/>
<accession>A0A1V4ISV4</accession>
<dbReference type="RefSeq" id="WP_079422867.1">
    <property type="nucleotide sequence ID" value="NZ_MZGV01000011.1"/>
</dbReference>
<keyword evidence="1 4" id="KW-0489">Methyltransferase</keyword>
<evidence type="ECO:0000256" key="1">
    <source>
        <dbReference type="ARBA" id="ARBA00022603"/>
    </source>
</evidence>
<dbReference type="OrthoDB" id="9799672at2"/>
<dbReference type="STRING" id="1450648.CLORY_14580"/>
<protein>
    <submittedName>
        <fullName evidence="4">Putative O-methyltransferase</fullName>
        <ecNumber evidence="4">2.1.1.-</ecNumber>
    </submittedName>
</protein>
<evidence type="ECO:0000313" key="5">
    <source>
        <dbReference type="Proteomes" id="UP000190080"/>
    </source>
</evidence>
<dbReference type="InterPro" id="IPR029063">
    <property type="entry name" value="SAM-dependent_MTases_sf"/>
</dbReference>
<evidence type="ECO:0000256" key="3">
    <source>
        <dbReference type="ARBA" id="ARBA00022691"/>
    </source>
</evidence>